<protein>
    <recommendedName>
        <fullName evidence="6 7">Methionine aminopeptidase</fullName>
        <shortName evidence="6">MAP</shortName>
        <shortName evidence="6">MetAP</shortName>
        <ecNumber evidence="6 7">3.4.11.18</ecNumber>
    </recommendedName>
    <alternativeName>
        <fullName evidence="6">Peptidase M</fullName>
    </alternativeName>
</protein>
<dbReference type="GO" id="GO:0006508">
    <property type="term" value="P:proteolysis"/>
    <property type="evidence" value="ECO:0007669"/>
    <property type="project" value="UniProtKB-KW"/>
</dbReference>
<keyword evidence="3 6" id="KW-0645">Protease</keyword>
<dbReference type="EC" id="3.4.11.18" evidence="6 7"/>
<evidence type="ECO:0000259" key="8">
    <source>
        <dbReference type="Pfam" id="PF00557"/>
    </source>
</evidence>
<keyword evidence="10" id="KW-1185">Reference proteome</keyword>
<evidence type="ECO:0000256" key="1">
    <source>
        <dbReference type="ARBA" id="ARBA00002521"/>
    </source>
</evidence>
<feature type="domain" description="Peptidase M24" evidence="8">
    <location>
        <begin position="58"/>
        <end position="286"/>
    </location>
</feature>
<feature type="binding site" evidence="6">
    <location>
        <position position="215"/>
    </location>
    <ligand>
        <name>a divalent metal cation</name>
        <dbReference type="ChEBI" id="CHEBI:60240"/>
        <label>2</label>
        <note>catalytic</note>
    </ligand>
</feature>
<dbReference type="GO" id="GO:0004239">
    <property type="term" value="F:initiator methionyl aminopeptidase activity"/>
    <property type="evidence" value="ECO:0007669"/>
    <property type="project" value="UniProtKB-UniRule"/>
</dbReference>
<dbReference type="PANTHER" id="PTHR43330">
    <property type="entry name" value="METHIONINE AMINOPEPTIDASE"/>
    <property type="match status" value="1"/>
</dbReference>
<keyword evidence="2 6" id="KW-0031">Aminopeptidase</keyword>
<evidence type="ECO:0000256" key="6">
    <source>
        <dbReference type="HAMAP-Rule" id="MF_01974"/>
    </source>
</evidence>
<dbReference type="FunCoup" id="A0A0U5JDA9">
    <property type="interactions" value="401"/>
</dbReference>
<feature type="binding site" evidence="6">
    <location>
        <position position="124"/>
    </location>
    <ligand>
        <name>substrate</name>
    </ligand>
</feature>
<dbReference type="AlphaFoldDB" id="A0A0U5JDA9"/>
<dbReference type="GO" id="GO:0005829">
    <property type="term" value="C:cytosol"/>
    <property type="evidence" value="ECO:0007669"/>
    <property type="project" value="TreeGrafter"/>
</dbReference>
<dbReference type="GO" id="GO:0046872">
    <property type="term" value="F:metal ion binding"/>
    <property type="evidence" value="ECO:0007669"/>
    <property type="project" value="UniProtKB-UniRule"/>
</dbReference>
<comment type="similarity">
    <text evidence="6">Belongs to the peptidase M24A family. Methionine aminopeptidase type 1 subfamily.</text>
</comment>
<evidence type="ECO:0000256" key="2">
    <source>
        <dbReference type="ARBA" id="ARBA00022438"/>
    </source>
</evidence>
<dbReference type="KEGG" id="pnl:PNK_1533"/>
<dbReference type="Pfam" id="PF00557">
    <property type="entry name" value="Peptidase_M24"/>
    <property type="match status" value="1"/>
</dbReference>
<feature type="binding site" evidence="6">
    <location>
        <position position="279"/>
    </location>
    <ligand>
        <name>a divalent metal cation</name>
        <dbReference type="ChEBI" id="CHEBI:60240"/>
        <label>1</label>
    </ligand>
</feature>
<feature type="binding site" evidence="6">
    <location>
        <position position="247"/>
    </location>
    <ligand>
        <name>a divalent metal cation</name>
        <dbReference type="ChEBI" id="CHEBI:60240"/>
        <label>2</label>
        <note>catalytic</note>
    </ligand>
</feature>
<proteinExistence type="inferred from homology"/>
<dbReference type="EMBL" id="LN879502">
    <property type="protein sequence ID" value="CUI17143.1"/>
    <property type="molecule type" value="Genomic_DNA"/>
</dbReference>
<evidence type="ECO:0000256" key="7">
    <source>
        <dbReference type="RuleBase" id="RU003653"/>
    </source>
</evidence>
<dbReference type="InterPro" id="IPR002467">
    <property type="entry name" value="Pept_M24A_MAP1"/>
</dbReference>
<feature type="binding site" evidence="6">
    <location>
        <position position="279"/>
    </location>
    <ligand>
        <name>a divalent metal cation</name>
        <dbReference type="ChEBI" id="CHEBI:60240"/>
        <label>2</label>
        <note>catalytic</note>
    </ligand>
</feature>
<feature type="binding site" evidence="6">
    <location>
        <position position="152"/>
    </location>
    <ligand>
        <name>a divalent metal cation</name>
        <dbReference type="ChEBI" id="CHEBI:60240"/>
        <label>2</label>
        <note>catalytic</note>
    </ligand>
</feature>
<dbReference type="PATRIC" id="fig|389348.3.peg.1718"/>
<dbReference type="Gene3D" id="3.90.230.10">
    <property type="entry name" value="Creatinase/methionine aminopeptidase superfamily"/>
    <property type="match status" value="1"/>
</dbReference>
<evidence type="ECO:0000313" key="9">
    <source>
        <dbReference type="EMBL" id="CUI17143.1"/>
    </source>
</evidence>
<dbReference type="InterPro" id="IPR000994">
    <property type="entry name" value="Pept_M24"/>
</dbReference>
<feature type="binding site" evidence="6">
    <location>
        <position position="222"/>
    </location>
    <ligand>
        <name>substrate</name>
    </ligand>
</feature>
<comment type="catalytic activity">
    <reaction evidence="6 7">
        <text>Release of N-terminal amino acids, preferentially methionine, from peptides and arylamides.</text>
        <dbReference type="EC" id="3.4.11.18"/>
    </reaction>
</comment>
<dbReference type="Pfam" id="PF02810">
    <property type="entry name" value="SEC-C"/>
    <property type="match status" value="1"/>
</dbReference>
<dbReference type="STRING" id="389348.PNK_1533"/>
<comment type="subunit">
    <text evidence="6">Monomer.</text>
</comment>
<dbReference type="HAMAP" id="MF_01974">
    <property type="entry name" value="MetAP_1"/>
    <property type="match status" value="1"/>
</dbReference>
<accession>A0A0U5JDA9</accession>
<dbReference type="GO" id="GO:0070006">
    <property type="term" value="F:metalloaminopeptidase activity"/>
    <property type="evidence" value="ECO:0007669"/>
    <property type="project" value="UniProtKB-UniRule"/>
</dbReference>
<dbReference type="SUPFAM" id="SSF55920">
    <property type="entry name" value="Creatinase/aminopeptidase"/>
    <property type="match status" value="1"/>
</dbReference>
<dbReference type="InParanoid" id="A0A0U5JDA9"/>
<comment type="cofactor">
    <cofactor evidence="6">
        <name>Co(2+)</name>
        <dbReference type="ChEBI" id="CHEBI:48828"/>
    </cofactor>
    <cofactor evidence="6">
        <name>Zn(2+)</name>
        <dbReference type="ChEBI" id="CHEBI:29105"/>
    </cofactor>
    <cofactor evidence="6">
        <name>Mn(2+)</name>
        <dbReference type="ChEBI" id="CHEBI:29035"/>
    </cofactor>
    <cofactor evidence="6">
        <name>Fe(2+)</name>
        <dbReference type="ChEBI" id="CHEBI:29033"/>
    </cofactor>
    <text evidence="6">Binds 2 divalent metal cations per subunit. Has a high-affinity and a low affinity metal-binding site. The true nature of the physiological cofactor is under debate. The enzyme is active with cobalt, zinc, manganese or divalent iron ions. Most likely, methionine aminopeptidases function as mononuclear Fe(2+)-metalloproteases under physiological conditions, and the catalytically relevant metal-binding site has been assigned to the histidine-containing high-affinity site.</text>
</comment>
<evidence type="ECO:0000313" key="10">
    <source>
        <dbReference type="Proteomes" id="UP000069902"/>
    </source>
</evidence>
<evidence type="ECO:0000256" key="3">
    <source>
        <dbReference type="ARBA" id="ARBA00022670"/>
    </source>
</evidence>
<sequence length="297" mass="32875">MIGRNDACWCGSGQKWKKCHFPQIEPQTHKSKSSLDIRREYFRQHHIIIKDEKQIVGIRAASQLAAHILDATCAMAKAGVSTQELNEFAHRLHKEAGALPAPLHYGNPPFPKSICTSLNEVICHGIPNHTPLKEGDILNIDVTSILNGYYGDCSRMVTIGAISAEKQLVTDVSYECLMRAIAILKPGIPVSQIGDTIESYATSQNCSVVNQFVGHGVGVEFHEGPQVPHNRNQNSILLVPGMTFTIEPMINAGVREAIIDPIDHWTARTKDGKASAQWEHTLLITDDAYEILTPWKR</sequence>
<comment type="function">
    <text evidence="1 6">Removes the N-terminal methionine from nascent proteins. The N-terminal methionine is often cleaved when the second residue in the primary sequence is small and uncharged (Met-Ala-, Cys, Gly, Pro, Ser, Thr, or Val). Requires deformylation of the N(alpha)-formylated initiator methionine before it can be hydrolyzed.</text>
</comment>
<dbReference type="CDD" id="cd01086">
    <property type="entry name" value="MetAP1"/>
    <property type="match status" value="1"/>
</dbReference>
<dbReference type="InterPro" id="IPR036005">
    <property type="entry name" value="Creatinase/aminopeptidase-like"/>
</dbReference>
<reference evidence="10" key="1">
    <citation type="submission" date="2015-09" db="EMBL/GenBank/DDBJ databases">
        <authorList>
            <person name="Bertelli C."/>
        </authorList>
    </citation>
    <scope>NUCLEOTIDE SEQUENCE [LARGE SCALE GENOMIC DNA]</scope>
    <source>
        <strain evidence="10">KNic</strain>
    </source>
</reference>
<organism evidence="9 10">
    <name type="scientific">Candidatus Protochlamydia naegleriophila</name>
    <dbReference type="NCBI Taxonomy" id="389348"/>
    <lineage>
        <taxon>Bacteria</taxon>
        <taxon>Pseudomonadati</taxon>
        <taxon>Chlamydiota</taxon>
        <taxon>Chlamydiia</taxon>
        <taxon>Parachlamydiales</taxon>
        <taxon>Parachlamydiaceae</taxon>
        <taxon>Candidatus Protochlamydia</taxon>
    </lineage>
</organism>
<keyword evidence="4 6" id="KW-0479">Metal-binding</keyword>
<feature type="binding site" evidence="6">
    <location>
        <position position="141"/>
    </location>
    <ligand>
        <name>a divalent metal cation</name>
        <dbReference type="ChEBI" id="CHEBI:60240"/>
        <label>1</label>
    </ligand>
</feature>
<gene>
    <name evidence="9" type="primary">map1</name>
    <name evidence="6" type="synonym">map</name>
    <name evidence="9" type="ORF">PNK_1533</name>
</gene>
<evidence type="ECO:0000256" key="5">
    <source>
        <dbReference type="ARBA" id="ARBA00022801"/>
    </source>
</evidence>
<dbReference type="Gene3D" id="3.10.450.50">
    <property type="match status" value="1"/>
</dbReference>
<dbReference type="NCBIfam" id="NF008970">
    <property type="entry name" value="PRK12318.1"/>
    <property type="match status" value="1"/>
</dbReference>
<dbReference type="Proteomes" id="UP000069902">
    <property type="component" value="Chromosome cPNK"/>
</dbReference>
<name>A0A0U5JDA9_9BACT</name>
<dbReference type="InterPro" id="IPR001714">
    <property type="entry name" value="Pept_M24_MAP"/>
</dbReference>
<evidence type="ECO:0000256" key="4">
    <source>
        <dbReference type="ARBA" id="ARBA00022723"/>
    </source>
</evidence>
<dbReference type="PRINTS" id="PR00599">
    <property type="entry name" value="MAPEPTIDASE"/>
</dbReference>
<feature type="binding site" evidence="6">
    <location>
        <position position="152"/>
    </location>
    <ligand>
        <name>a divalent metal cation</name>
        <dbReference type="ChEBI" id="CHEBI:60240"/>
        <label>1</label>
    </ligand>
</feature>
<dbReference type="PANTHER" id="PTHR43330:SF27">
    <property type="entry name" value="METHIONINE AMINOPEPTIDASE"/>
    <property type="match status" value="1"/>
</dbReference>
<dbReference type="InterPro" id="IPR004027">
    <property type="entry name" value="SEC_C_motif"/>
</dbReference>
<dbReference type="SUPFAM" id="SSF103642">
    <property type="entry name" value="Sec-C motif"/>
    <property type="match status" value="1"/>
</dbReference>
<keyword evidence="5 6" id="KW-0378">Hydrolase</keyword>
<dbReference type="NCBIfam" id="TIGR00500">
    <property type="entry name" value="met_pdase_I"/>
    <property type="match status" value="1"/>
</dbReference>